<dbReference type="Gene3D" id="3.30.70.270">
    <property type="match status" value="1"/>
</dbReference>
<feature type="domain" description="GGDEF" evidence="12">
    <location>
        <begin position="461"/>
        <end position="599"/>
    </location>
</feature>
<dbReference type="Pfam" id="PF00497">
    <property type="entry name" value="SBP_bac_3"/>
    <property type="match status" value="1"/>
</dbReference>
<evidence type="ECO:0000313" key="13">
    <source>
        <dbReference type="EMBL" id="SDD38154.1"/>
    </source>
</evidence>
<keyword evidence="7" id="KW-1133">Transmembrane helix</keyword>
<evidence type="ECO:0000259" key="12">
    <source>
        <dbReference type="PROSITE" id="PS50887"/>
    </source>
</evidence>
<name>A0A1G6UAA6_9GAMM</name>
<evidence type="ECO:0000256" key="3">
    <source>
        <dbReference type="ARBA" id="ARBA00012282"/>
    </source>
</evidence>
<dbReference type="PROSITE" id="PS50112">
    <property type="entry name" value="PAS"/>
    <property type="match status" value="1"/>
</dbReference>
<dbReference type="PROSITE" id="PS50883">
    <property type="entry name" value="EAL"/>
    <property type="match status" value="1"/>
</dbReference>
<dbReference type="PANTHER" id="PTHR44757">
    <property type="entry name" value="DIGUANYLATE CYCLASE DGCP"/>
    <property type="match status" value="1"/>
</dbReference>
<evidence type="ECO:0000259" key="10">
    <source>
        <dbReference type="PROSITE" id="PS50113"/>
    </source>
</evidence>
<keyword evidence="5" id="KW-0808">Transferase</keyword>
<dbReference type="Proteomes" id="UP000199467">
    <property type="component" value="Unassembled WGS sequence"/>
</dbReference>
<evidence type="ECO:0000259" key="9">
    <source>
        <dbReference type="PROSITE" id="PS50112"/>
    </source>
</evidence>
<dbReference type="GO" id="GO:0071111">
    <property type="term" value="F:cyclic-guanylate-specific phosphodiesterase activity"/>
    <property type="evidence" value="ECO:0007669"/>
    <property type="project" value="UniProtKB-EC"/>
</dbReference>
<feature type="domain" description="PAC" evidence="10">
    <location>
        <begin position="374"/>
        <end position="429"/>
    </location>
</feature>
<evidence type="ECO:0000256" key="5">
    <source>
        <dbReference type="ARBA" id="ARBA00022777"/>
    </source>
</evidence>
<dbReference type="InterPro" id="IPR001638">
    <property type="entry name" value="Solute-binding_3/MltF_N"/>
</dbReference>
<dbReference type="NCBIfam" id="TIGR00229">
    <property type="entry name" value="sensory_box"/>
    <property type="match status" value="1"/>
</dbReference>
<feature type="domain" description="PAS" evidence="9">
    <location>
        <begin position="304"/>
        <end position="374"/>
    </location>
</feature>
<keyword evidence="5" id="KW-0418">Kinase</keyword>
<evidence type="ECO:0000256" key="1">
    <source>
        <dbReference type="ARBA" id="ARBA00001946"/>
    </source>
</evidence>
<evidence type="ECO:0000256" key="8">
    <source>
        <dbReference type="SAM" id="SignalP"/>
    </source>
</evidence>
<dbReference type="FunFam" id="3.20.20.450:FF:000001">
    <property type="entry name" value="Cyclic di-GMP phosphodiesterase yahA"/>
    <property type="match status" value="1"/>
</dbReference>
<dbReference type="InterPro" id="IPR000014">
    <property type="entry name" value="PAS"/>
</dbReference>
<protein>
    <recommendedName>
        <fullName evidence="3">cyclic-guanylate-specific phosphodiesterase</fullName>
        <ecNumber evidence="3">3.1.4.52</ecNumber>
    </recommendedName>
</protein>
<dbReference type="PROSITE" id="PS50113">
    <property type="entry name" value="PAC"/>
    <property type="match status" value="1"/>
</dbReference>
<dbReference type="InterPro" id="IPR000160">
    <property type="entry name" value="GGDEF_dom"/>
</dbReference>
<dbReference type="FunFam" id="3.30.70.270:FF:000001">
    <property type="entry name" value="Diguanylate cyclase domain protein"/>
    <property type="match status" value="1"/>
</dbReference>
<dbReference type="EMBL" id="FMZQ01000015">
    <property type="protein sequence ID" value="SDD38154.1"/>
    <property type="molecule type" value="Genomic_DNA"/>
</dbReference>
<dbReference type="SUPFAM" id="SSF141868">
    <property type="entry name" value="EAL domain-like"/>
    <property type="match status" value="1"/>
</dbReference>
<dbReference type="InterPro" id="IPR043128">
    <property type="entry name" value="Rev_trsase/Diguanyl_cyclase"/>
</dbReference>
<keyword evidence="8" id="KW-0732">Signal</keyword>
<dbReference type="Pfam" id="PF08448">
    <property type="entry name" value="PAS_4"/>
    <property type="match status" value="1"/>
</dbReference>
<dbReference type="GO" id="GO:0016301">
    <property type="term" value="F:kinase activity"/>
    <property type="evidence" value="ECO:0007669"/>
    <property type="project" value="UniProtKB-KW"/>
</dbReference>
<comment type="subcellular location">
    <subcellularLocation>
        <location evidence="2">Cell inner membrane</location>
    </subcellularLocation>
</comment>
<feature type="chain" id="PRO_5011712338" description="cyclic-guanylate-specific phosphodiesterase" evidence="8">
    <location>
        <begin position="33"/>
        <end position="869"/>
    </location>
</feature>
<dbReference type="InterPro" id="IPR035919">
    <property type="entry name" value="EAL_sf"/>
</dbReference>
<gene>
    <name evidence="13" type="ORF">SAMN05216576_11581</name>
</gene>
<dbReference type="CDD" id="cd01948">
    <property type="entry name" value="EAL"/>
    <property type="match status" value="1"/>
</dbReference>
<dbReference type="GO" id="GO:0071732">
    <property type="term" value="P:cellular response to nitric oxide"/>
    <property type="evidence" value="ECO:0007669"/>
    <property type="project" value="UniProtKB-ARBA"/>
</dbReference>
<dbReference type="CDD" id="cd00130">
    <property type="entry name" value="PAS"/>
    <property type="match status" value="1"/>
</dbReference>
<dbReference type="InterPro" id="IPR013656">
    <property type="entry name" value="PAS_4"/>
</dbReference>
<feature type="domain" description="EAL" evidence="11">
    <location>
        <begin position="608"/>
        <end position="862"/>
    </location>
</feature>
<dbReference type="SUPFAM" id="SSF53850">
    <property type="entry name" value="Periplasmic binding protein-like II"/>
    <property type="match status" value="1"/>
</dbReference>
<comment type="catalytic activity">
    <reaction evidence="6">
        <text>3',3'-c-di-GMP + H2O = 5'-phosphoguanylyl(3'-&gt;5')guanosine + H(+)</text>
        <dbReference type="Rhea" id="RHEA:24902"/>
        <dbReference type="ChEBI" id="CHEBI:15377"/>
        <dbReference type="ChEBI" id="CHEBI:15378"/>
        <dbReference type="ChEBI" id="CHEBI:58754"/>
        <dbReference type="ChEBI" id="CHEBI:58805"/>
        <dbReference type="EC" id="3.1.4.52"/>
    </reaction>
    <physiologicalReaction direction="left-to-right" evidence="6">
        <dbReference type="Rhea" id="RHEA:24903"/>
    </physiologicalReaction>
</comment>
<dbReference type="Gene3D" id="3.40.190.10">
    <property type="entry name" value="Periplasmic binding protein-like II"/>
    <property type="match status" value="2"/>
</dbReference>
<dbReference type="SMART" id="SM00091">
    <property type="entry name" value="PAS"/>
    <property type="match status" value="1"/>
</dbReference>
<dbReference type="SUPFAM" id="SSF55785">
    <property type="entry name" value="PYP-like sensor domain (PAS domain)"/>
    <property type="match status" value="1"/>
</dbReference>
<keyword evidence="7" id="KW-0812">Transmembrane</keyword>
<dbReference type="GO" id="GO:0005886">
    <property type="term" value="C:plasma membrane"/>
    <property type="evidence" value="ECO:0007669"/>
    <property type="project" value="UniProtKB-SubCell"/>
</dbReference>
<dbReference type="InterPro" id="IPR035965">
    <property type="entry name" value="PAS-like_dom_sf"/>
</dbReference>
<evidence type="ECO:0000256" key="2">
    <source>
        <dbReference type="ARBA" id="ARBA00004533"/>
    </source>
</evidence>
<dbReference type="SMART" id="SM00052">
    <property type="entry name" value="EAL"/>
    <property type="match status" value="1"/>
</dbReference>
<dbReference type="InterPro" id="IPR000700">
    <property type="entry name" value="PAS-assoc_C"/>
</dbReference>
<evidence type="ECO:0000259" key="11">
    <source>
        <dbReference type="PROSITE" id="PS50883"/>
    </source>
</evidence>
<dbReference type="NCBIfam" id="TIGR00254">
    <property type="entry name" value="GGDEF"/>
    <property type="match status" value="1"/>
</dbReference>
<comment type="cofactor">
    <cofactor evidence="1">
        <name>Mg(2+)</name>
        <dbReference type="ChEBI" id="CHEBI:18420"/>
    </cofactor>
</comment>
<feature type="signal peptide" evidence="8">
    <location>
        <begin position="1"/>
        <end position="32"/>
    </location>
</feature>
<evidence type="ECO:0000256" key="7">
    <source>
        <dbReference type="SAM" id="Phobius"/>
    </source>
</evidence>
<keyword evidence="14" id="KW-1185">Reference proteome</keyword>
<keyword evidence="7" id="KW-0472">Membrane</keyword>
<evidence type="ECO:0000313" key="14">
    <source>
        <dbReference type="Proteomes" id="UP000199467"/>
    </source>
</evidence>
<evidence type="ECO:0000256" key="6">
    <source>
        <dbReference type="ARBA" id="ARBA00051114"/>
    </source>
</evidence>
<dbReference type="Pfam" id="PF00563">
    <property type="entry name" value="EAL"/>
    <property type="match status" value="1"/>
</dbReference>
<sequence length="869" mass="97187">MEVDPRMKPLFSPRLVNLLLCLCLLGCAWSTAAEARMVRVGVYANEPKIFADANAQPSGILGELLQAIANEERWQLQTVPCAWQQCLQLLQDGEIDLLPDVAFSEERAQLMDFHQVPSLFSWSQLYSHEELRLRSVLDLRGLRIAALEGSIQFKYLQSLLDSFGLQAQMIPLSDLSQGFAMVLAEQADAVVANHLFGDYHAASYRLSATPIMFQPAQLFYATRKGTNGELLSAIDQHLQNWQSAPGSIYFQVLQRWSGAPQQRSVPVLFWWGLALLAALLALAIGGSLLLRRQVADKTRHLKTSEARLNTILDSVEAHIYIKDPQLRYQYVNRKVCELFGRSAEQVIGHSDADFFDSDTAQALGINDRRVLAGERIESEETNRDRYGRNERTYFSVKLPLRAADGSIYALCGISTDITEHKKNLEQIHQLAYYDALTGLPNRRLLLEHLQFALARSARSRREGALLFIDLDNFKQLNDTLGHDMGDLLLQQVSERLLNQVRLEDSLSRLGGDEFVLILENLEPEPQAAIATIEHVAEKLLRALATPFELPGYSHSGSASIGVALFSQPHDKPEELLKHADLAMYEAKAAGRNTLCFFDPRMQQALAARATLEHELRRALSEGQLLLHYQPQVDDRGELFGAEALVRWQHPQRGLVPPGEFIPLAESTGLILPMGRWILHTACQQLASWANDPQRAELTVAINVSARQFHHPDFVTDVLSALQKTGANPHKLELELTESQLVQDIEALINKMGQLRARGVRFSLDDFGTGYSSLSYLKRLPLDQLKIDRSFVRDLLDNASDTAIVRTILALGQALELRVIAEGVESQAQRDALLRLGCHHFQGYLYGVPQPAEQIGVYGRATLDLQQGSA</sequence>
<reference evidence="14" key="1">
    <citation type="submission" date="2016-10" db="EMBL/GenBank/DDBJ databases">
        <authorList>
            <person name="Varghese N."/>
            <person name="Submissions S."/>
        </authorList>
    </citation>
    <scope>NUCLEOTIDE SEQUENCE [LARGE SCALE GENOMIC DNA]</scope>
    <source>
        <strain evidence="14">DSM 26382</strain>
    </source>
</reference>
<dbReference type="Pfam" id="PF00990">
    <property type="entry name" value="GGDEF"/>
    <property type="match status" value="1"/>
</dbReference>
<keyword evidence="4" id="KW-0973">c-di-GMP</keyword>
<organism evidence="13 14">
    <name type="scientific">Ectopseudomonas chengduensis</name>
    <dbReference type="NCBI Taxonomy" id="489632"/>
    <lineage>
        <taxon>Bacteria</taxon>
        <taxon>Pseudomonadati</taxon>
        <taxon>Pseudomonadota</taxon>
        <taxon>Gammaproteobacteria</taxon>
        <taxon>Pseudomonadales</taxon>
        <taxon>Pseudomonadaceae</taxon>
        <taxon>Ectopseudomonas</taxon>
    </lineage>
</organism>
<dbReference type="SMART" id="SM00267">
    <property type="entry name" value="GGDEF"/>
    <property type="match status" value="1"/>
</dbReference>
<dbReference type="CDD" id="cd01949">
    <property type="entry name" value="GGDEF"/>
    <property type="match status" value="1"/>
</dbReference>
<dbReference type="Gene3D" id="3.30.450.20">
    <property type="entry name" value="PAS domain"/>
    <property type="match status" value="1"/>
</dbReference>
<dbReference type="InterPro" id="IPR001633">
    <property type="entry name" value="EAL_dom"/>
</dbReference>
<dbReference type="EC" id="3.1.4.52" evidence="3"/>
<dbReference type="SMART" id="SM00062">
    <property type="entry name" value="PBPb"/>
    <property type="match status" value="1"/>
</dbReference>
<accession>A0A1G6UAA6</accession>
<dbReference type="InterPro" id="IPR052155">
    <property type="entry name" value="Biofilm_reg_signaling"/>
</dbReference>
<dbReference type="AlphaFoldDB" id="A0A1G6UAA6"/>
<evidence type="ECO:0000256" key="4">
    <source>
        <dbReference type="ARBA" id="ARBA00022636"/>
    </source>
</evidence>
<dbReference type="PROSITE" id="PS50887">
    <property type="entry name" value="GGDEF"/>
    <property type="match status" value="1"/>
</dbReference>
<dbReference type="Gene3D" id="3.20.20.450">
    <property type="entry name" value="EAL domain"/>
    <property type="match status" value="1"/>
</dbReference>
<dbReference type="InterPro" id="IPR029787">
    <property type="entry name" value="Nucleotide_cyclase"/>
</dbReference>
<dbReference type="SUPFAM" id="SSF55073">
    <property type="entry name" value="Nucleotide cyclase"/>
    <property type="match status" value="1"/>
</dbReference>
<proteinExistence type="predicted"/>
<dbReference type="PANTHER" id="PTHR44757:SF2">
    <property type="entry name" value="BIOFILM ARCHITECTURE MAINTENANCE PROTEIN MBAA"/>
    <property type="match status" value="1"/>
</dbReference>
<feature type="transmembrane region" description="Helical" evidence="7">
    <location>
        <begin position="268"/>
        <end position="290"/>
    </location>
</feature>